<evidence type="ECO:0000256" key="4">
    <source>
        <dbReference type="ARBA" id="ARBA00023004"/>
    </source>
</evidence>
<dbReference type="GO" id="GO:0031419">
    <property type="term" value="F:cobalamin binding"/>
    <property type="evidence" value="ECO:0007669"/>
    <property type="project" value="InterPro"/>
</dbReference>
<dbReference type="SUPFAM" id="SSF52242">
    <property type="entry name" value="Cobalamin (vitamin B12)-binding domain"/>
    <property type="match status" value="1"/>
</dbReference>
<organism evidence="8 9">
    <name type="scientific">Actinomadura verrucosospora</name>
    <dbReference type="NCBI Taxonomy" id="46165"/>
    <lineage>
        <taxon>Bacteria</taxon>
        <taxon>Bacillati</taxon>
        <taxon>Actinomycetota</taxon>
        <taxon>Actinomycetes</taxon>
        <taxon>Streptosporangiales</taxon>
        <taxon>Thermomonosporaceae</taxon>
        <taxon>Actinomadura</taxon>
    </lineage>
</organism>
<keyword evidence="4" id="KW-0408">Iron</keyword>
<dbReference type="PROSITE" id="PS51332">
    <property type="entry name" value="B12_BINDING"/>
    <property type="match status" value="1"/>
</dbReference>
<dbReference type="InterPro" id="IPR007197">
    <property type="entry name" value="rSAM"/>
</dbReference>
<dbReference type="GO" id="GO:0046872">
    <property type="term" value="F:metal ion binding"/>
    <property type="evidence" value="ECO:0007669"/>
    <property type="project" value="UniProtKB-KW"/>
</dbReference>
<dbReference type="InterPro" id="IPR058240">
    <property type="entry name" value="rSAM_sf"/>
</dbReference>
<dbReference type="PROSITE" id="PS51918">
    <property type="entry name" value="RADICAL_SAM"/>
    <property type="match status" value="1"/>
</dbReference>
<evidence type="ECO:0000256" key="2">
    <source>
        <dbReference type="ARBA" id="ARBA00022691"/>
    </source>
</evidence>
<dbReference type="SUPFAM" id="SSF102114">
    <property type="entry name" value="Radical SAM enzymes"/>
    <property type="match status" value="1"/>
</dbReference>
<evidence type="ECO:0000256" key="5">
    <source>
        <dbReference type="ARBA" id="ARBA00023014"/>
    </source>
</evidence>
<name>A0A7D3ZGF9_ACTVE</name>
<dbReference type="SFLD" id="SFLDG01082">
    <property type="entry name" value="B12-binding_domain_containing"/>
    <property type="match status" value="1"/>
</dbReference>
<keyword evidence="9" id="KW-1185">Reference proteome</keyword>
<dbReference type="SFLD" id="SFLDG01123">
    <property type="entry name" value="methyltransferase_(Class_B)"/>
    <property type="match status" value="1"/>
</dbReference>
<dbReference type="InterPro" id="IPR036724">
    <property type="entry name" value="Cobalamin-bd_sf"/>
</dbReference>
<dbReference type="GO" id="GO:0003824">
    <property type="term" value="F:catalytic activity"/>
    <property type="evidence" value="ECO:0007669"/>
    <property type="project" value="InterPro"/>
</dbReference>
<evidence type="ECO:0000313" key="9">
    <source>
        <dbReference type="Proteomes" id="UP000501240"/>
    </source>
</evidence>
<feature type="domain" description="B12-binding" evidence="6">
    <location>
        <begin position="68"/>
        <end position="206"/>
    </location>
</feature>
<dbReference type="Pfam" id="PF02310">
    <property type="entry name" value="B12-binding"/>
    <property type="match status" value="1"/>
</dbReference>
<dbReference type="InterPro" id="IPR034466">
    <property type="entry name" value="Methyltransferase_Class_B"/>
</dbReference>
<dbReference type="InterPro" id="IPR006638">
    <property type="entry name" value="Elp3/MiaA/NifB-like_rSAM"/>
</dbReference>
<comment type="cofactor">
    <cofactor evidence="1">
        <name>[4Fe-4S] cluster</name>
        <dbReference type="ChEBI" id="CHEBI:49883"/>
    </cofactor>
</comment>
<sequence>MPAPVDAQLLVIANACQTVDETLDQFKFGSDDPELLESNNSAYLDLYRAMIPQIDGERREVVDAVNHFRRNATGSGLVNEHNSSSLNGVYLYDLLRRHGYAGRVDLVDNVDLEPERSAELTRAADVVLLSTTFITSASTIERVCRLVKSWNPDVLVVVGGAKLTQYSDDREIHGAARAADALILSPNGERTLLEVVRRLVTGGSLASVPNVAYDDGTFHCTSRNQHDGVEIDANSVRWGELPDYILRSSVNVRTGRGCPFKCKFCTFPSYNDQQVDLMEQDTVVAQLRDIMGLPQVRSVRFVDDTLFLNRRHLIDVCRKLIDIGFDRPWTAYLRAPTLTDECVRHLSEAGCKLVLVGVESADQTVLNNMLKGTREKHNWEAAENLAKYGVMGFAFMLVGFPGETTRSVDKSIDFLNNSGIHSYVHSPLFVFPNSPLAREARDFGLRGGFNDWTHETMDCRTAVEECARMFEEVHSAAYIDRGSSVTKILLDHGASVDDASRMGVVHNQMARCQNAGADDGAARAELEALAARMHGTEGPIDAVTTPYSRVDGRLEITSPARY</sequence>
<evidence type="ECO:0000259" key="7">
    <source>
        <dbReference type="PROSITE" id="PS51918"/>
    </source>
</evidence>
<evidence type="ECO:0000256" key="3">
    <source>
        <dbReference type="ARBA" id="ARBA00022723"/>
    </source>
</evidence>
<dbReference type="RefSeq" id="WP_173092044.1">
    <property type="nucleotide sequence ID" value="NZ_CP053892.1"/>
</dbReference>
<dbReference type="SFLD" id="SFLDS00029">
    <property type="entry name" value="Radical_SAM"/>
    <property type="match status" value="1"/>
</dbReference>
<dbReference type="SMART" id="SM00729">
    <property type="entry name" value="Elp3"/>
    <property type="match status" value="1"/>
</dbReference>
<proteinExistence type="predicted"/>
<dbReference type="InterPro" id="IPR006158">
    <property type="entry name" value="Cobalamin-bd"/>
</dbReference>
<evidence type="ECO:0000313" key="8">
    <source>
        <dbReference type="EMBL" id="QKG18661.1"/>
    </source>
</evidence>
<keyword evidence="3" id="KW-0479">Metal-binding</keyword>
<accession>A0A7D3ZGF9</accession>
<keyword evidence="5" id="KW-0411">Iron-sulfur</keyword>
<protein>
    <submittedName>
        <fullName evidence="8">Radical SAM domain protein</fullName>
    </submittedName>
</protein>
<dbReference type="PANTHER" id="PTHR43409:SF16">
    <property type="entry name" value="SLR0320 PROTEIN"/>
    <property type="match status" value="1"/>
</dbReference>
<keyword evidence="2" id="KW-0949">S-adenosyl-L-methionine</keyword>
<dbReference type="GO" id="GO:0005829">
    <property type="term" value="C:cytosol"/>
    <property type="evidence" value="ECO:0007669"/>
    <property type="project" value="TreeGrafter"/>
</dbReference>
<evidence type="ECO:0000256" key="1">
    <source>
        <dbReference type="ARBA" id="ARBA00001966"/>
    </source>
</evidence>
<dbReference type="Pfam" id="PF04055">
    <property type="entry name" value="Radical_SAM"/>
    <property type="match status" value="1"/>
</dbReference>
<dbReference type="GO" id="GO:0051539">
    <property type="term" value="F:4 iron, 4 sulfur cluster binding"/>
    <property type="evidence" value="ECO:0007669"/>
    <property type="project" value="UniProtKB-KW"/>
</dbReference>
<feature type="domain" description="Radical SAM core" evidence="7">
    <location>
        <begin position="244"/>
        <end position="472"/>
    </location>
</feature>
<dbReference type="AlphaFoldDB" id="A0A7D3ZGF9"/>
<dbReference type="Gene3D" id="3.80.30.20">
    <property type="entry name" value="tm_1862 like domain"/>
    <property type="match status" value="1"/>
</dbReference>
<dbReference type="Proteomes" id="UP000501240">
    <property type="component" value="Chromosome"/>
</dbReference>
<dbReference type="InterPro" id="IPR023404">
    <property type="entry name" value="rSAM_horseshoe"/>
</dbReference>
<dbReference type="EMBL" id="CP053892">
    <property type="protein sequence ID" value="QKG18661.1"/>
    <property type="molecule type" value="Genomic_DNA"/>
</dbReference>
<reference evidence="8 9" key="1">
    <citation type="submission" date="2020-05" db="EMBL/GenBank/DDBJ databases">
        <title>Actinomadura verrucosospora NRRL-B18236 (PFL_A860) Genome sequencing and assembly.</title>
        <authorList>
            <person name="Samborskyy M."/>
        </authorList>
    </citation>
    <scope>NUCLEOTIDE SEQUENCE [LARGE SCALE GENOMIC DNA]</scope>
    <source>
        <strain evidence="8 9">NRRL:B18236</strain>
    </source>
</reference>
<dbReference type="InterPro" id="IPR051198">
    <property type="entry name" value="BchE-like"/>
</dbReference>
<evidence type="ECO:0000259" key="6">
    <source>
        <dbReference type="PROSITE" id="PS51332"/>
    </source>
</evidence>
<gene>
    <name evidence="8" type="ORF">ACTIVE_0295</name>
</gene>
<dbReference type="CDD" id="cd01335">
    <property type="entry name" value="Radical_SAM"/>
    <property type="match status" value="1"/>
</dbReference>
<dbReference type="PANTHER" id="PTHR43409">
    <property type="entry name" value="ANAEROBIC MAGNESIUM-PROTOPORPHYRIN IX MONOMETHYL ESTER CYCLASE-RELATED"/>
    <property type="match status" value="1"/>
</dbReference>